<proteinExistence type="predicted"/>
<dbReference type="AlphaFoldDB" id="A0A7R8Z380"/>
<keyword evidence="2" id="KW-1185">Reference proteome</keyword>
<dbReference type="InParanoid" id="A0A7R8Z380"/>
<sequence>MFDIERERIGRDKSSTCESLAPLEWIPCIVGRSASERSRTRAAPGYSSSNCDRGTPHLKYCFSRTPPGGKLELLIIKSSDYSEMIDTQ</sequence>
<gene>
    <name evidence="1" type="ORF">HERILL_LOCUS14079</name>
</gene>
<accession>A0A7R8Z380</accession>
<name>A0A7R8Z380_HERIL</name>
<evidence type="ECO:0000313" key="1">
    <source>
        <dbReference type="EMBL" id="CAD7091667.1"/>
    </source>
</evidence>
<protein>
    <submittedName>
        <fullName evidence="1">Uncharacterized protein</fullName>
    </submittedName>
</protein>
<dbReference type="Proteomes" id="UP000594454">
    <property type="component" value="Chromosome 5"/>
</dbReference>
<dbReference type="EMBL" id="LR899013">
    <property type="protein sequence ID" value="CAD7091667.1"/>
    <property type="molecule type" value="Genomic_DNA"/>
</dbReference>
<reference evidence="1 2" key="1">
    <citation type="submission" date="2020-11" db="EMBL/GenBank/DDBJ databases">
        <authorList>
            <person name="Wallbank WR R."/>
            <person name="Pardo Diaz C."/>
            <person name="Kozak K."/>
            <person name="Martin S."/>
            <person name="Jiggins C."/>
            <person name="Moest M."/>
            <person name="Warren A I."/>
            <person name="Generalovic N T."/>
            <person name="Byers J.R.P. K."/>
            <person name="Montejo-Kovacevich G."/>
            <person name="Yen C E."/>
        </authorList>
    </citation>
    <scope>NUCLEOTIDE SEQUENCE [LARGE SCALE GENOMIC DNA]</scope>
</reference>
<evidence type="ECO:0000313" key="2">
    <source>
        <dbReference type="Proteomes" id="UP000594454"/>
    </source>
</evidence>
<organism evidence="1 2">
    <name type="scientific">Hermetia illucens</name>
    <name type="common">Black soldier fly</name>
    <dbReference type="NCBI Taxonomy" id="343691"/>
    <lineage>
        <taxon>Eukaryota</taxon>
        <taxon>Metazoa</taxon>
        <taxon>Ecdysozoa</taxon>
        <taxon>Arthropoda</taxon>
        <taxon>Hexapoda</taxon>
        <taxon>Insecta</taxon>
        <taxon>Pterygota</taxon>
        <taxon>Neoptera</taxon>
        <taxon>Endopterygota</taxon>
        <taxon>Diptera</taxon>
        <taxon>Brachycera</taxon>
        <taxon>Stratiomyomorpha</taxon>
        <taxon>Stratiomyidae</taxon>
        <taxon>Hermetiinae</taxon>
        <taxon>Hermetia</taxon>
    </lineage>
</organism>